<accession>A0A6C0IQC1</accession>
<dbReference type="AlphaFoldDB" id="A0A6C0IQC1"/>
<feature type="compositionally biased region" description="Acidic residues" evidence="1">
    <location>
        <begin position="262"/>
        <end position="306"/>
    </location>
</feature>
<protein>
    <recommendedName>
        <fullName evidence="3">Protein kinase domain-containing protein</fullName>
    </recommendedName>
</protein>
<dbReference type="SUPFAM" id="SSF48371">
    <property type="entry name" value="ARM repeat"/>
    <property type="match status" value="1"/>
</dbReference>
<proteinExistence type="predicted"/>
<dbReference type="EMBL" id="MN740229">
    <property type="protein sequence ID" value="QHT94695.1"/>
    <property type="molecule type" value="Genomic_DNA"/>
</dbReference>
<dbReference type="Gene3D" id="1.10.510.10">
    <property type="entry name" value="Transferase(Phosphotransferase) domain 1"/>
    <property type="match status" value="1"/>
</dbReference>
<dbReference type="InterPro" id="IPR011009">
    <property type="entry name" value="Kinase-like_dom_sf"/>
</dbReference>
<evidence type="ECO:0008006" key="3">
    <source>
        <dbReference type="Google" id="ProtNLM"/>
    </source>
</evidence>
<dbReference type="InterPro" id="IPR016024">
    <property type="entry name" value="ARM-type_fold"/>
</dbReference>
<name>A0A6C0IQC1_9ZZZZ</name>
<organism evidence="2">
    <name type="scientific">viral metagenome</name>
    <dbReference type="NCBI Taxonomy" id="1070528"/>
    <lineage>
        <taxon>unclassified sequences</taxon>
        <taxon>metagenomes</taxon>
        <taxon>organismal metagenomes</taxon>
    </lineage>
</organism>
<evidence type="ECO:0000313" key="2">
    <source>
        <dbReference type="EMBL" id="QHT94695.1"/>
    </source>
</evidence>
<reference evidence="2" key="1">
    <citation type="journal article" date="2020" name="Nature">
        <title>Giant virus diversity and host interactions through global metagenomics.</title>
        <authorList>
            <person name="Schulz F."/>
            <person name="Roux S."/>
            <person name="Paez-Espino D."/>
            <person name="Jungbluth S."/>
            <person name="Walsh D.A."/>
            <person name="Denef V.J."/>
            <person name="McMahon K.D."/>
            <person name="Konstantinidis K.T."/>
            <person name="Eloe-Fadrosh E.A."/>
            <person name="Kyrpides N.C."/>
            <person name="Woyke T."/>
        </authorList>
    </citation>
    <scope>NUCLEOTIDE SEQUENCE</scope>
    <source>
        <strain evidence="2">GVMAG-M-3300024261-26</strain>
    </source>
</reference>
<sequence>MPKFQLHYHKIPKMNNSFIIDQTENSEEYQPYAIKQLQCYNPLYNDLFHLDKNTYNKITLNQRYQMNSSTTVYDTSSNITLDKNIFIKFSPLLDPLRYMIGKYEHQSAIIHNLPGIYDISMNIHPKYMDTNNVSYTDNFFCYLSSQMLHTHKFTHALDYYGSFLGIQNKFKFDISDDLEYLHDSSYFNKHVNDLFSITTSDNPFYNFASRGNKKRLQINNTPKHNITCQSLPEIDTEIITSNDSIDECNLIYETTIDKQTTEDDEDEGEDEDEDEDEGEDDEDEDEDEDDEDEDEDDEDEDEDEDDNKAVEESSLVSEDNWETDSSYSSIEERESFAFINNYPIQGICIEKCHGTLDYLFESEQMSSNEGICALFQIIMTLLCYQKCFLFTHNDLHTNNIMFIETEEKFIYYQYNKQLYRVPTHGKIYKIIDFGRSIYRFNGRIYCSDSFAPGGDASTQYNCEPYINKNKPRIDPNFSFDLCRLGCSLYDFIIDDDEKTEDFNDLQKIVQLWCTDDTNKNILYKKNGEERFPDFKLYKMIARTVHNHTPEAQLKLPFFSQFEISKKNTDIANIIDIDNIPSYVG</sequence>
<feature type="region of interest" description="Disordered" evidence="1">
    <location>
        <begin position="254"/>
        <end position="328"/>
    </location>
</feature>
<evidence type="ECO:0000256" key="1">
    <source>
        <dbReference type="SAM" id="MobiDB-lite"/>
    </source>
</evidence>
<dbReference type="SUPFAM" id="SSF56112">
    <property type="entry name" value="Protein kinase-like (PK-like)"/>
    <property type="match status" value="1"/>
</dbReference>